<name>A0A8H3F5T1_9LECA</name>
<gene>
    <name evidence="2" type="ORF">GOMPHAMPRED_001596</name>
</gene>
<dbReference type="AlphaFoldDB" id="A0A8H3F5T1"/>
<organism evidence="2 3">
    <name type="scientific">Gomphillus americanus</name>
    <dbReference type="NCBI Taxonomy" id="1940652"/>
    <lineage>
        <taxon>Eukaryota</taxon>
        <taxon>Fungi</taxon>
        <taxon>Dikarya</taxon>
        <taxon>Ascomycota</taxon>
        <taxon>Pezizomycotina</taxon>
        <taxon>Lecanoromycetes</taxon>
        <taxon>OSLEUM clade</taxon>
        <taxon>Ostropomycetidae</taxon>
        <taxon>Ostropales</taxon>
        <taxon>Graphidaceae</taxon>
        <taxon>Gomphilloideae</taxon>
        <taxon>Gomphillus</taxon>
    </lineage>
</organism>
<reference evidence="2" key="1">
    <citation type="submission" date="2021-03" db="EMBL/GenBank/DDBJ databases">
        <authorList>
            <person name="Tagirdzhanova G."/>
        </authorList>
    </citation>
    <scope>NUCLEOTIDE SEQUENCE</scope>
</reference>
<dbReference type="Pfam" id="PF13621">
    <property type="entry name" value="Cupin_8"/>
    <property type="match status" value="1"/>
</dbReference>
<dbReference type="GO" id="GO:0000987">
    <property type="term" value="F:cis-regulatory region sequence-specific DNA binding"/>
    <property type="evidence" value="ECO:0007669"/>
    <property type="project" value="TreeGrafter"/>
</dbReference>
<dbReference type="InterPro" id="IPR041667">
    <property type="entry name" value="Cupin_8"/>
</dbReference>
<dbReference type="SMART" id="SM00558">
    <property type="entry name" value="JmjC"/>
    <property type="match status" value="1"/>
</dbReference>
<evidence type="ECO:0000313" key="2">
    <source>
        <dbReference type="EMBL" id="CAF9918691.1"/>
    </source>
</evidence>
<accession>A0A8H3F5T1</accession>
<feature type="domain" description="JmjC" evidence="1">
    <location>
        <begin position="86"/>
        <end position="248"/>
    </location>
</feature>
<dbReference type="PANTHER" id="PTHR12480">
    <property type="entry name" value="ARGININE DEMETHYLASE AND LYSYL-HYDROXYLASE JMJD"/>
    <property type="match status" value="1"/>
</dbReference>
<dbReference type="Gene3D" id="2.60.120.650">
    <property type="entry name" value="Cupin"/>
    <property type="match status" value="1"/>
</dbReference>
<comment type="caution">
    <text evidence="2">The sequence shown here is derived from an EMBL/GenBank/DDBJ whole genome shotgun (WGS) entry which is preliminary data.</text>
</comment>
<proteinExistence type="predicted"/>
<evidence type="ECO:0000313" key="3">
    <source>
        <dbReference type="Proteomes" id="UP000664169"/>
    </source>
</evidence>
<dbReference type="PANTHER" id="PTHR12480:SF21">
    <property type="entry name" value="JMJC DOMAIN-CONTAINING PROTEIN 8"/>
    <property type="match status" value="1"/>
</dbReference>
<dbReference type="EMBL" id="CAJPDQ010000013">
    <property type="protein sequence ID" value="CAF9918691.1"/>
    <property type="molecule type" value="Genomic_DNA"/>
</dbReference>
<dbReference type="InterPro" id="IPR050910">
    <property type="entry name" value="JMJD6_ArgDemeth/LysHydrox"/>
</dbReference>
<protein>
    <recommendedName>
        <fullName evidence="1">JmjC domain-containing protein</fullName>
    </recommendedName>
</protein>
<dbReference type="OrthoDB" id="424465at2759"/>
<evidence type="ECO:0000259" key="1">
    <source>
        <dbReference type="PROSITE" id="PS51184"/>
    </source>
</evidence>
<sequence>MSSEAVHPMEFAANWTNVPFILTDPVKQWPVYQNWSEEELITKHAETIFRAESVDWPLKTYIGYMNNNTDESPLYLFDRGFAEKMNLKIDHDGDYWIPDCFGEDLFAVLDDRRPDSRWLIVGPARSGSTFHKDPNATSAWNAVLRGSKYWIMFPASPSLPPPPGVFVSRDQSEVTSPLSIAEWLIAFHAEARHTPGCIEAICNEGEILHVPSGWWHLVVNLEPSIALTQNFVPKAHLIEVLKFLRDKPNQVSGFPQSVKDPYLLFVEQMQSRHPDLIASALDKINQTTNSKKRRWESVVDKSDTLSSADKQFSDGFKFGFGGEDNEDIP</sequence>
<keyword evidence="3" id="KW-1185">Reference proteome</keyword>
<dbReference type="PROSITE" id="PS51184">
    <property type="entry name" value="JMJC"/>
    <property type="match status" value="1"/>
</dbReference>
<dbReference type="Proteomes" id="UP000664169">
    <property type="component" value="Unassembled WGS sequence"/>
</dbReference>
<dbReference type="GO" id="GO:0005634">
    <property type="term" value="C:nucleus"/>
    <property type="evidence" value="ECO:0007669"/>
    <property type="project" value="TreeGrafter"/>
</dbReference>
<dbReference type="InterPro" id="IPR003347">
    <property type="entry name" value="JmjC_dom"/>
</dbReference>
<dbReference type="SUPFAM" id="SSF51197">
    <property type="entry name" value="Clavaminate synthase-like"/>
    <property type="match status" value="1"/>
</dbReference>